<organism evidence="1 2">
    <name type="scientific">Naganishia liquefaciens</name>
    <dbReference type="NCBI Taxonomy" id="104408"/>
    <lineage>
        <taxon>Eukaryota</taxon>
        <taxon>Fungi</taxon>
        <taxon>Dikarya</taxon>
        <taxon>Basidiomycota</taxon>
        <taxon>Agaricomycotina</taxon>
        <taxon>Tremellomycetes</taxon>
        <taxon>Filobasidiales</taxon>
        <taxon>Filobasidiaceae</taxon>
        <taxon>Naganishia</taxon>
    </lineage>
</organism>
<protein>
    <submittedName>
        <fullName evidence="1">Uncharacterized protein</fullName>
    </submittedName>
</protein>
<name>A0A8H3U1G8_9TREE</name>
<accession>A0A8H3U1G8</accession>
<dbReference type="EMBL" id="BLZA01000057">
    <property type="protein sequence ID" value="GHJ90079.1"/>
    <property type="molecule type" value="Genomic_DNA"/>
</dbReference>
<sequence length="115" mass="12842">MAHLDSDFADDHIATNGIASMTHSACEENVHEDDWDPELNDLDEFESLLANKLRQHLRAEPASRFDAEKAHITYAPSSHTSILPGSQLSNSPSFSVIDDDLRLAPNDERVSNWRA</sequence>
<proteinExistence type="predicted"/>
<gene>
    <name evidence="1" type="ORF">NliqN6_6481</name>
</gene>
<evidence type="ECO:0000313" key="1">
    <source>
        <dbReference type="EMBL" id="GHJ90079.1"/>
    </source>
</evidence>
<dbReference type="AlphaFoldDB" id="A0A8H3U1G8"/>
<dbReference type="Proteomes" id="UP000620104">
    <property type="component" value="Unassembled WGS sequence"/>
</dbReference>
<comment type="caution">
    <text evidence="1">The sequence shown here is derived from an EMBL/GenBank/DDBJ whole genome shotgun (WGS) entry which is preliminary data.</text>
</comment>
<reference evidence="1" key="1">
    <citation type="submission" date="2020-07" db="EMBL/GenBank/DDBJ databases">
        <title>Draft Genome Sequence of a Deep-Sea Yeast, Naganishia (Cryptococcus) liquefaciens strain N6.</title>
        <authorList>
            <person name="Han Y.W."/>
            <person name="Kajitani R."/>
            <person name="Morimoto H."/>
            <person name="Parhat M."/>
            <person name="Tsubouchi H."/>
            <person name="Bakenova O."/>
            <person name="Ogata M."/>
            <person name="Argunhan B."/>
            <person name="Aoki R."/>
            <person name="Kajiwara S."/>
            <person name="Itoh T."/>
            <person name="Iwasaki H."/>
        </authorList>
    </citation>
    <scope>NUCLEOTIDE SEQUENCE</scope>
    <source>
        <strain evidence="1">N6</strain>
    </source>
</reference>
<keyword evidence="2" id="KW-1185">Reference proteome</keyword>
<evidence type="ECO:0000313" key="2">
    <source>
        <dbReference type="Proteomes" id="UP000620104"/>
    </source>
</evidence>